<name>A0AAE3SGW5_9BACT</name>
<dbReference type="AlphaFoldDB" id="A0AAE3SGW5"/>
<accession>A0AAE3SGW5</accession>
<organism evidence="2 3">
    <name type="scientific">Plebeiibacterium sediminum</name>
    <dbReference type="NCBI Taxonomy" id="2992112"/>
    <lineage>
        <taxon>Bacteria</taxon>
        <taxon>Pseudomonadati</taxon>
        <taxon>Bacteroidota</taxon>
        <taxon>Bacteroidia</taxon>
        <taxon>Marinilabiliales</taxon>
        <taxon>Marinilabiliaceae</taxon>
        <taxon>Plebeiibacterium</taxon>
    </lineage>
</organism>
<dbReference type="RefSeq" id="WP_301192481.1">
    <property type="nucleotide sequence ID" value="NZ_JAPDPJ010000071.1"/>
</dbReference>
<feature type="transmembrane region" description="Helical" evidence="1">
    <location>
        <begin position="32"/>
        <end position="57"/>
    </location>
</feature>
<keyword evidence="1" id="KW-1133">Transmembrane helix</keyword>
<evidence type="ECO:0000313" key="3">
    <source>
        <dbReference type="Proteomes" id="UP001209229"/>
    </source>
</evidence>
<feature type="transmembrane region" description="Helical" evidence="1">
    <location>
        <begin position="7"/>
        <end position="26"/>
    </location>
</feature>
<proteinExistence type="predicted"/>
<keyword evidence="3" id="KW-1185">Reference proteome</keyword>
<dbReference type="Proteomes" id="UP001209229">
    <property type="component" value="Unassembled WGS sequence"/>
</dbReference>
<comment type="caution">
    <text evidence="2">The sequence shown here is derived from an EMBL/GenBank/DDBJ whole genome shotgun (WGS) entry which is preliminary data.</text>
</comment>
<evidence type="ECO:0000256" key="1">
    <source>
        <dbReference type="SAM" id="Phobius"/>
    </source>
</evidence>
<evidence type="ECO:0000313" key="2">
    <source>
        <dbReference type="EMBL" id="MCW3788925.1"/>
    </source>
</evidence>
<sequence length="177" mass="21148">MGFGFNLGMIFIILPLSGLLLILWLITKKSLFVNALGIIWGLIVILVLISGATHFIFDKKKLKHKDFYGTYVIDRGFFKGKQADWQYDHFRFEITKDDSIFFYVTDKEEIKRTYKGTISTLKQYYSERLVINMEKPTHHIMISNPTIYRETWDFYLVFNSSKFYNMYFRKGIWRSIE</sequence>
<keyword evidence="1" id="KW-0472">Membrane</keyword>
<reference evidence="2" key="1">
    <citation type="submission" date="2022-10" db="EMBL/GenBank/DDBJ databases">
        <authorList>
            <person name="Yu W.X."/>
        </authorList>
    </citation>
    <scope>NUCLEOTIDE SEQUENCE</scope>
    <source>
        <strain evidence="2">AAT</strain>
    </source>
</reference>
<protein>
    <submittedName>
        <fullName evidence="2">Uncharacterized protein</fullName>
    </submittedName>
</protein>
<keyword evidence="1" id="KW-0812">Transmembrane</keyword>
<gene>
    <name evidence="2" type="ORF">OM075_20820</name>
</gene>
<dbReference type="EMBL" id="JAPDPJ010000071">
    <property type="protein sequence ID" value="MCW3788925.1"/>
    <property type="molecule type" value="Genomic_DNA"/>
</dbReference>